<organism evidence="7 8">
    <name type="scientific">Candidatus Parvarchaeum acidophilus ARMAN-5_'5-way FS'</name>
    <dbReference type="NCBI Taxonomy" id="994838"/>
    <lineage>
        <taxon>Archaea</taxon>
        <taxon>Candidatus Parvarchaeota</taxon>
        <taxon>Candidatus Parvarchaeum</taxon>
    </lineage>
</organism>
<feature type="domain" description="Translation elongation factor EF1B beta/delta subunit guanine nucleotide exchange" evidence="6">
    <location>
        <begin position="42"/>
        <end position="125"/>
    </location>
</feature>
<dbReference type="Gene3D" id="3.30.70.60">
    <property type="match status" value="1"/>
</dbReference>
<dbReference type="AlphaFoldDB" id="F2UU66"/>
<dbReference type="Pfam" id="PF00736">
    <property type="entry name" value="EF1_GNE"/>
    <property type="match status" value="1"/>
</dbReference>
<comment type="function">
    <text evidence="1">Promotes the exchange of GDP for GTP in EF-1-alpha/GDP, thus allowing the regeneration of EF-1-alpha/GTP that could then be used to form the ternary complex EF-1-alpha/GTP/AAtRNA.</text>
</comment>
<name>F2UU66_PARA5</name>
<dbReference type="InterPro" id="IPR014717">
    <property type="entry name" value="Transl_elong_EF1B/ribsomal_bS6"/>
</dbReference>
<dbReference type="PANTHER" id="PTHR39647:SF1">
    <property type="entry name" value="ELONGATION FACTOR 1-BETA"/>
    <property type="match status" value="1"/>
</dbReference>
<keyword evidence="5" id="KW-0648">Protein biosynthesis</keyword>
<sequence length="128" mass="14105">MIQLFLTVLAADQVYQDVENAEVEEHCILVKYADLLGLNMGKVVVNIKALPKDTSADIDKLVTDIKQFLSKYGSVYKTDVQPLAFGLTVIMITIVIEEEEGTSKVEEAFKSFGDASLSISEVSRAPDF</sequence>
<accession>F2UU66</accession>
<gene>
    <name evidence="7" type="ORF">CSMARM5_0040</name>
</gene>
<dbReference type="EMBL" id="GL876963">
    <property type="protein sequence ID" value="EGD71935.1"/>
    <property type="molecule type" value="Genomic_DNA"/>
</dbReference>
<evidence type="ECO:0000256" key="1">
    <source>
        <dbReference type="ARBA" id="ARBA00003815"/>
    </source>
</evidence>
<protein>
    <recommendedName>
        <fullName evidence="3">Elongation factor 1-beta</fullName>
    </recommendedName>
</protein>
<evidence type="ECO:0000259" key="6">
    <source>
        <dbReference type="SMART" id="SM00888"/>
    </source>
</evidence>
<dbReference type="GO" id="GO:0003746">
    <property type="term" value="F:translation elongation factor activity"/>
    <property type="evidence" value="ECO:0007669"/>
    <property type="project" value="UniProtKB-KW"/>
</dbReference>
<keyword evidence="4" id="KW-0251">Elongation factor</keyword>
<dbReference type="SUPFAM" id="SSF54984">
    <property type="entry name" value="eEF-1beta-like"/>
    <property type="match status" value="1"/>
</dbReference>
<proteinExistence type="inferred from homology"/>
<dbReference type="Proteomes" id="UP000243774">
    <property type="component" value="Unassembled WGS sequence"/>
</dbReference>
<evidence type="ECO:0000256" key="2">
    <source>
        <dbReference type="ARBA" id="ARBA00007411"/>
    </source>
</evidence>
<dbReference type="InterPro" id="IPR036219">
    <property type="entry name" value="eEF-1beta-like_sf"/>
</dbReference>
<dbReference type="HOGENOM" id="CLU_1954563_0_0_2"/>
<dbReference type="SMART" id="SM00888">
    <property type="entry name" value="EF1_GNE"/>
    <property type="match status" value="1"/>
</dbReference>
<evidence type="ECO:0000313" key="8">
    <source>
        <dbReference type="Proteomes" id="UP000243774"/>
    </source>
</evidence>
<dbReference type="InterPro" id="IPR004542">
    <property type="entry name" value="Transl_elong_EF1B_B_arc"/>
</dbReference>
<evidence type="ECO:0000256" key="3">
    <source>
        <dbReference type="ARBA" id="ARBA00017600"/>
    </source>
</evidence>
<evidence type="ECO:0000256" key="5">
    <source>
        <dbReference type="ARBA" id="ARBA00022917"/>
    </source>
</evidence>
<dbReference type="PANTHER" id="PTHR39647">
    <property type="entry name" value="ELONGATION FACTOR 1-BETA"/>
    <property type="match status" value="1"/>
</dbReference>
<reference evidence="7 8" key="1">
    <citation type="submission" date="2011-03" db="EMBL/GenBank/DDBJ databases">
        <title>A unique three-unit tRNA splicing endonuclease found in ultrasmall Archaea possesses broad substrate specificity.</title>
        <authorList>
            <person name="Fujishima K."/>
            <person name="Sugahara J."/>
            <person name="Miller C.S."/>
            <person name="Baker B.J."/>
            <person name="Di Giulio M."/>
            <person name="Tomita M."/>
            <person name="Banfield J.F."/>
            <person name="Kanai A."/>
        </authorList>
    </citation>
    <scope>NUCLEOTIDE SEQUENCE [LARGE SCALE GENOMIC DNA]</scope>
</reference>
<comment type="similarity">
    <text evidence="2">Belongs to the EF-1-beta/EF-1-delta family.</text>
</comment>
<dbReference type="InterPro" id="IPR014038">
    <property type="entry name" value="EF1B_bsu/dsu_GNE"/>
</dbReference>
<evidence type="ECO:0000313" key="7">
    <source>
        <dbReference type="EMBL" id="EGD71935.1"/>
    </source>
</evidence>
<evidence type="ECO:0000256" key="4">
    <source>
        <dbReference type="ARBA" id="ARBA00022768"/>
    </source>
</evidence>